<accession>A0A415UM12</accession>
<dbReference type="RefSeq" id="WP_118447168.1">
    <property type="nucleotide sequence ID" value="NZ_JAJCNY010000051.1"/>
</dbReference>
<gene>
    <name evidence="1" type="ORF">DWX78_04865</name>
    <name evidence="2" type="ORF">DWZ24_01040</name>
</gene>
<name>A0A415UM12_9FIRM</name>
<dbReference type="EMBL" id="QRVU01000017">
    <property type="protein sequence ID" value="RGS71579.1"/>
    <property type="molecule type" value="Genomic_DNA"/>
</dbReference>
<comment type="caution">
    <text evidence="2">The sequence shown here is derived from an EMBL/GenBank/DDBJ whole genome shotgun (WGS) entry which is preliminary data.</text>
</comment>
<evidence type="ECO:0000313" key="3">
    <source>
        <dbReference type="Proteomes" id="UP000285652"/>
    </source>
</evidence>
<dbReference type="Proteomes" id="UP000285981">
    <property type="component" value="Unassembled WGS sequence"/>
</dbReference>
<dbReference type="Proteomes" id="UP000285652">
    <property type="component" value="Unassembled WGS sequence"/>
</dbReference>
<evidence type="ECO:0000313" key="4">
    <source>
        <dbReference type="Proteomes" id="UP000285981"/>
    </source>
</evidence>
<protein>
    <submittedName>
        <fullName evidence="2">Uncharacterized protein</fullName>
    </submittedName>
</protein>
<evidence type="ECO:0000313" key="2">
    <source>
        <dbReference type="EMBL" id="RHN19171.1"/>
    </source>
</evidence>
<organism evidence="2 3">
    <name type="scientific">Dorea formicigenerans</name>
    <dbReference type="NCBI Taxonomy" id="39486"/>
    <lineage>
        <taxon>Bacteria</taxon>
        <taxon>Bacillati</taxon>
        <taxon>Bacillota</taxon>
        <taxon>Clostridia</taxon>
        <taxon>Lachnospirales</taxon>
        <taxon>Lachnospiraceae</taxon>
        <taxon>Dorea</taxon>
    </lineage>
</organism>
<dbReference type="AlphaFoldDB" id="A0A415UM12"/>
<proteinExistence type="predicted"/>
<reference evidence="3 4" key="1">
    <citation type="submission" date="2018-08" db="EMBL/GenBank/DDBJ databases">
        <title>A genome reference for cultivated species of the human gut microbiota.</title>
        <authorList>
            <person name="Zou Y."/>
            <person name="Xue W."/>
            <person name="Luo G."/>
        </authorList>
    </citation>
    <scope>NUCLEOTIDE SEQUENCE [LARGE SCALE GENOMIC DNA]</scope>
    <source>
        <strain evidence="1 4">AF21-25</strain>
        <strain evidence="2 3">AF31-13BH</strain>
    </source>
</reference>
<evidence type="ECO:0000313" key="1">
    <source>
        <dbReference type="EMBL" id="RGS71579.1"/>
    </source>
</evidence>
<sequence length="64" mass="7258">MNEIATVMNEEEFGYFLKSFEKKADLKSLSLISRRCQVVDTLCGLQSDTVLTVGQIKQLFELAK</sequence>
<dbReference type="EMBL" id="QRQQ01000001">
    <property type="protein sequence ID" value="RHN19171.1"/>
    <property type="molecule type" value="Genomic_DNA"/>
</dbReference>